<keyword evidence="3 5" id="KW-1133">Transmembrane helix</keyword>
<name>A0A679JDL9_9HYPH</name>
<feature type="transmembrane region" description="Helical" evidence="5">
    <location>
        <begin position="341"/>
        <end position="367"/>
    </location>
</feature>
<dbReference type="EMBL" id="LR743504">
    <property type="protein sequence ID" value="CAA2105854.1"/>
    <property type="molecule type" value="Genomic_DNA"/>
</dbReference>
<dbReference type="Gene3D" id="1.20.1250.20">
    <property type="entry name" value="MFS general substrate transporter like domains"/>
    <property type="match status" value="1"/>
</dbReference>
<dbReference type="SUPFAM" id="SSF103473">
    <property type="entry name" value="MFS general substrate transporter"/>
    <property type="match status" value="1"/>
</dbReference>
<accession>A0A679JDL9</accession>
<dbReference type="GO" id="GO:0022857">
    <property type="term" value="F:transmembrane transporter activity"/>
    <property type="evidence" value="ECO:0007669"/>
    <property type="project" value="InterPro"/>
</dbReference>
<keyword evidence="2 5" id="KW-0812">Transmembrane</keyword>
<feature type="transmembrane region" description="Helical" evidence="5">
    <location>
        <begin position="101"/>
        <end position="124"/>
    </location>
</feature>
<feature type="transmembrane region" description="Helical" evidence="5">
    <location>
        <begin position="255"/>
        <end position="273"/>
    </location>
</feature>
<dbReference type="PRINTS" id="PR01035">
    <property type="entry name" value="TCRTETA"/>
</dbReference>
<feature type="transmembrane region" description="Helical" evidence="5">
    <location>
        <begin position="285"/>
        <end position="302"/>
    </location>
</feature>
<dbReference type="InterPro" id="IPR020846">
    <property type="entry name" value="MFS_dom"/>
</dbReference>
<dbReference type="InterPro" id="IPR011701">
    <property type="entry name" value="MFS"/>
</dbReference>
<feature type="transmembrane region" description="Helical" evidence="5">
    <location>
        <begin position="373"/>
        <end position="393"/>
    </location>
</feature>
<reference evidence="7" key="1">
    <citation type="submission" date="2019-12" db="EMBL/GenBank/DDBJ databases">
        <authorList>
            <person name="Cremers G."/>
        </authorList>
    </citation>
    <scope>NUCLEOTIDE SEQUENCE</scope>
    <source>
        <strain evidence="7">Mbul1</strain>
    </source>
</reference>
<organism evidence="7">
    <name type="scientific">Methylobacterium bullatum</name>
    <dbReference type="NCBI Taxonomy" id="570505"/>
    <lineage>
        <taxon>Bacteria</taxon>
        <taxon>Pseudomonadati</taxon>
        <taxon>Pseudomonadota</taxon>
        <taxon>Alphaproteobacteria</taxon>
        <taxon>Hyphomicrobiales</taxon>
        <taxon>Methylobacteriaceae</taxon>
        <taxon>Methylobacterium</taxon>
    </lineage>
</organism>
<dbReference type="PROSITE" id="PS50850">
    <property type="entry name" value="MFS"/>
    <property type="match status" value="1"/>
</dbReference>
<feature type="transmembrane region" description="Helical" evidence="5">
    <location>
        <begin position="44"/>
        <end position="63"/>
    </location>
</feature>
<feature type="transmembrane region" description="Helical" evidence="5">
    <location>
        <begin position="214"/>
        <end position="235"/>
    </location>
</feature>
<evidence type="ECO:0000256" key="3">
    <source>
        <dbReference type="ARBA" id="ARBA00022989"/>
    </source>
</evidence>
<feature type="domain" description="Major facilitator superfamily (MFS) profile" evidence="6">
    <location>
        <begin position="8"/>
        <end position="397"/>
    </location>
</feature>
<feature type="transmembrane region" description="Helical" evidence="5">
    <location>
        <begin position="12"/>
        <end position="32"/>
    </location>
</feature>
<feature type="transmembrane region" description="Helical" evidence="5">
    <location>
        <begin position="308"/>
        <end position="334"/>
    </location>
</feature>
<feature type="transmembrane region" description="Helical" evidence="5">
    <location>
        <begin position="145"/>
        <end position="169"/>
    </location>
</feature>
<dbReference type="Pfam" id="PF07690">
    <property type="entry name" value="MFS_1"/>
    <property type="match status" value="1"/>
</dbReference>
<keyword evidence="4 5" id="KW-0472">Membrane</keyword>
<evidence type="ECO:0000256" key="4">
    <source>
        <dbReference type="ARBA" id="ARBA00023136"/>
    </source>
</evidence>
<dbReference type="PANTHER" id="PTHR23546">
    <property type="entry name" value="TRANSPORT PROTEIN"/>
    <property type="match status" value="1"/>
</dbReference>
<dbReference type="AlphaFoldDB" id="A0A679JDL9"/>
<dbReference type="InterPro" id="IPR001958">
    <property type="entry name" value="Tet-R_TetA/multi-R_MdtG-like"/>
</dbReference>
<protein>
    <submittedName>
        <fullName evidence="7">Tetracycline resistance protein, class B</fullName>
    </submittedName>
</protein>
<gene>
    <name evidence="7" type="primary">tetA</name>
    <name evidence="7" type="ORF">MBUL_03397</name>
</gene>
<evidence type="ECO:0000256" key="1">
    <source>
        <dbReference type="ARBA" id="ARBA00004141"/>
    </source>
</evidence>
<proteinExistence type="predicted"/>
<sequence>MNSLSRKTLATILFGLIVFGIGQTVLFAMLGPVARDIGLDVVDVGLVVTVSALVVVVVSPFWGRAADRWGRTRTLALGLAGYAVTTALFAYVLHLGLIGDISVYVVFGLMLACRVLYALVAAAIQPSASAIVAAATDEAGRASGMALVGAGFVFGTILGPVIGAGLVGWGLLTPLFATAGLAGLAAIATLVWVESPMGPETKAAKAAVKPSDPRLWPTLLLAALAFVTIAITQQTLSFYVQDLLGLDSAAATRQVGFALAGFALAALVSQILIVRQLSPTPRTMLRLGAAGLLTGFVALVLAQNLALIVAGCIALGVGYGVIMPGLQTTASLAVGQAEQGAAAGLVSAAMALGFVVGPILGTSLYYVEPRLPFLMAVGFSIGLLAAVASDRLAPVARRIG</sequence>
<dbReference type="InterPro" id="IPR036259">
    <property type="entry name" value="MFS_trans_sf"/>
</dbReference>
<comment type="subcellular location">
    <subcellularLocation>
        <location evidence="1">Membrane</location>
        <topology evidence="1">Multi-pass membrane protein</topology>
    </subcellularLocation>
</comment>
<evidence type="ECO:0000259" key="6">
    <source>
        <dbReference type="PROSITE" id="PS50850"/>
    </source>
</evidence>
<feature type="transmembrane region" description="Helical" evidence="5">
    <location>
        <begin position="75"/>
        <end position="95"/>
    </location>
</feature>
<evidence type="ECO:0000313" key="7">
    <source>
        <dbReference type="EMBL" id="CAA2105854.1"/>
    </source>
</evidence>
<evidence type="ECO:0000256" key="5">
    <source>
        <dbReference type="SAM" id="Phobius"/>
    </source>
</evidence>
<feature type="transmembrane region" description="Helical" evidence="5">
    <location>
        <begin position="175"/>
        <end position="193"/>
    </location>
</feature>
<dbReference type="GO" id="GO:0016020">
    <property type="term" value="C:membrane"/>
    <property type="evidence" value="ECO:0007669"/>
    <property type="project" value="UniProtKB-SubCell"/>
</dbReference>
<dbReference type="PANTHER" id="PTHR23546:SF1">
    <property type="entry name" value="MEMBRANE PROTEIN"/>
    <property type="match status" value="1"/>
</dbReference>
<evidence type="ECO:0000256" key="2">
    <source>
        <dbReference type="ARBA" id="ARBA00022692"/>
    </source>
</evidence>